<dbReference type="SUPFAM" id="SSF49899">
    <property type="entry name" value="Concanavalin A-like lectins/glucanases"/>
    <property type="match status" value="1"/>
</dbReference>
<dbReference type="EMBL" id="FQXQ01000002">
    <property type="protein sequence ID" value="SHH59111.1"/>
    <property type="molecule type" value="Genomic_DNA"/>
</dbReference>
<dbReference type="InterPro" id="IPR013320">
    <property type="entry name" value="ConA-like_dom_sf"/>
</dbReference>
<dbReference type="AlphaFoldDB" id="A0A1M5U876"/>
<protein>
    <submittedName>
        <fullName evidence="4">Glycosyl hydrolases family 16</fullName>
    </submittedName>
</protein>
<dbReference type="GO" id="GO:0004553">
    <property type="term" value="F:hydrolase activity, hydrolyzing O-glycosyl compounds"/>
    <property type="evidence" value="ECO:0007669"/>
    <property type="project" value="InterPro"/>
</dbReference>
<dbReference type="OrthoDB" id="9809583at2"/>
<dbReference type="CDD" id="cd08023">
    <property type="entry name" value="GH16_laminarinase_like"/>
    <property type="match status" value="1"/>
</dbReference>
<organism evidence="4 5">
    <name type="scientific">Wenyingzhuangia marina</name>
    <dbReference type="NCBI Taxonomy" id="1195760"/>
    <lineage>
        <taxon>Bacteria</taxon>
        <taxon>Pseudomonadati</taxon>
        <taxon>Bacteroidota</taxon>
        <taxon>Flavobacteriia</taxon>
        <taxon>Flavobacteriales</taxon>
        <taxon>Flavobacteriaceae</taxon>
        <taxon>Wenyingzhuangia</taxon>
    </lineage>
</organism>
<dbReference type="PANTHER" id="PTHR10963:SF55">
    <property type="entry name" value="GLYCOSIDE HYDROLASE FAMILY 16 PROTEIN"/>
    <property type="match status" value="1"/>
</dbReference>
<proteinExistence type="inferred from homology"/>
<dbReference type="PANTHER" id="PTHR10963">
    <property type="entry name" value="GLYCOSYL HYDROLASE-RELATED"/>
    <property type="match status" value="1"/>
</dbReference>
<keyword evidence="5" id="KW-1185">Reference proteome</keyword>
<reference evidence="5" key="1">
    <citation type="submission" date="2016-11" db="EMBL/GenBank/DDBJ databases">
        <authorList>
            <person name="Varghese N."/>
            <person name="Submissions S."/>
        </authorList>
    </citation>
    <scope>NUCLEOTIDE SEQUENCE [LARGE SCALE GENOMIC DNA]</scope>
    <source>
        <strain evidence="5">DSM 100572</strain>
    </source>
</reference>
<evidence type="ECO:0000313" key="4">
    <source>
        <dbReference type="EMBL" id="SHH59111.1"/>
    </source>
</evidence>
<keyword evidence="2" id="KW-0732">Signal</keyword>
<accession>A0A1M5U876</accession>
<dbReference type="Gene3D" id="2.60.120.200">
    <property type="match status" value="1"/>
</dbReference>
<dbReference type="GO" id="GO:0005975">
    <property type="term" value="P:carbohydrate metabolic process"/>
    <property type="evidence" value="ECO:0007669"/>
    <property type="project" value="InterPro"/>
</dbReference>
<dbReference type="Proteomes" id="UP000184109">
    <property type="component" value="Unassembled WGS sequence"/>
</dbReference>
<evidence type="ECO:0000313" key="5">
    <source>
        <dbReference type="Proteomes" id="UP000184109"/>
    </source>
</evidence>
<comment type="similarity">
    <text evidence="1">Belongs to the glycosyl hydrolase 16 family.</text>
</comment>
<dbReference type="Pfam" id="PF00722">
    <property type="entry name" value="Glyco_hydro_16"/>
    <property type="match status" value="1"/>
</dbReference>
<dbReference type="PROSITE" id="PS51762">
    <property type="entry name" value="GH16_2"/>
    <property type="match status" value="1"/>
</dbReference>
<evidence type="ECO:0000256" key="2">
    <source>
        <dbReference type="SAM" id="SignalP"/>
    </source>
</evidence>
<sequence>MKKCKALFNIFICVLCIVSCSSLKKEVIPKIKGYQLVWSDEFKKDGRPNDQNWDYETGFVRNQENQWYQKENAFCKDGYLVIEARNENKMNPDFTTIEDKDWRKNRDLIHITSSCLISKNKQEFTYGIFIMRAKIPTQIGLWPAFWTLGLEPNWPTNGEIDIMEFYKGDLLANVAWESNSKWKPVWRANKYPISKFNNENWVNEFHVWKMEWDKSSIKLYVDDQLLNEVDLKETYNLTNHKNPFHKPQYLLLNLAVGGVNGGDFSDVKFPSKYIIDYVRVYQKQE</sequence>
<feature type="chain" id="PRO_5012816131" evidence="2">
    <location>
        <begin position="25"/>
        <end position="285"/>
    </location>
</feature>
<dbReference type="STRING" id="1195760.SAMN05444281_1089"/>
<dbReference type="InterPro" id="IPR000757">
    <property type="entry name" value="Beta-glucanase-like"/>
</dbReference>
<dbReference type="InterPro" id="IPR050546">
    <property type="entry name" value="Glycosyl_Hydrlase_16"/>
</dbReference>
<evidence type="ECO:0000259" key="3">
    <source>
        <dbReference type="PROSITE" id="PS51762"/>
    </source>
</evidence>
<feature type="signal peptide" evidence="2">
    <location>
        <begin position="1"/>
        <end position="24"/>
    </location>
</feature>
<evidence type="ECO:0000256" key="1">
    <source>
        <dbReference type="ARBA" id="ARBA00006865"/>
    </source>
</evidence>
<gene>
    <name evidence="4" type="ORF">SAMN05444281_1089</name>
</gene>
<name>A0A1M5U876_9FLAO</name>
<keyword evidence="4" id="KW-0378">Hydrolase</keyword>
<feature type="domain" description="GH16" evidence="3">
    <location>
        <begin position="21"/>
        <end position="285"/>
    </location>
</feature>